<dbReference type="InterPro" id="IPR003737">
    <property type="entry name" value="GlcNAc_PI_deacetylase-related"/>
</dbReference>
<dbReference type="AlphaFoldDB" id="A0A853C2H5"/>
<name>A0A853C2H5_9ACTN</name>
<evidence type="ECO:0000313" key="3">
    <source>
        <dbReference type="Proteomes" id="UP000530424"/>
    </source>
</evidence>
<dbReference type="Pfam" id="PF02585">
    <property type="entry name" value="PIG-L"/>
    <property type="match status" value="1"/>
</dbReference>
<dbReference type="SUPFAM" id="SSF102588">
    <property type="entry name" value="LmbE-like"/>
    <property type="match status" value="1"/>
</dbReference>
<reference evidence="2 3" key="1">
    <citation type="submission" date="2020-07" db="EMBL/GenBank/DDBJ databases">
        <title>Sequencing the genomes of 1000 actinobacteria strains.</title>
        <authorList>
            <person name="Klenk H.-P."/>
        </authorList>
    </citation>
    <scope>NUCLEOTIDE SEQUENCE [LARGE SCALE GENOMIC DNA]</scope>
    <source>
        <strain evidence="2 3">DSM 103833</strain>
    </source>
</reference>
<evidence type="ECO:0000313" key="2">
    <source>
        <dbReference type="EMBL" id="NYJ01377.1"/>
    </source>
</evidence>
<dbReference type="GO" id="GO:0016137">
    <property type="term" value="P:glycoside metabolic process"/>
    <property type="evidence" value="ECO:0007669"/>
    <property type="project" value="UniProtKB-ARBA"/>
</dbReference>
<keyword evidence="3" id="KW-1185">Reference proteome</keyword>
<accession>A0A853C2H5</accession>
<dbReference type="InterPro" id="IPR024078">
    <property type="entry name" value="LmbE-like_dom_sf"/>
</dbReference>
<comment type="caution">
    <text evidence="2">The sequence shown here is derived from an EMBL/GenBank/DDBJ whole genome shotgun (WGS) entry which is preliminary data.</text>
</comment>
<evidence type="ECO:0000256" key="1">
    <source>
        <dbReference type="ARBA" id="ARBA00022833"/>
    </source>
</evidence>
<dbReference type="EMBL" id="JACCFP010000001">
    <property type="protein sequence ID" value="NYJ01377.1"/>
    <property type="molecule type" value="Genomic_DNA"/>
</dbReference>
<organism evidence="2 3">
    <name type="scientific">Nocardioides thalensis</name>
    <dbReference type="NCBI Taxonomy" id="1914755"/>
    <lineage>
        <taxon>Bacteria</taxon>
        <taxon>Bacillati</taxon>
        <taxon>Actinomycetota</taxon>
        <taxon>Actinomycetes</taxon>
        <taxon>Propionibacteriales</taxon>
        <taxon>Nocardioidaceae</taxon>
        <taxon>Nocardioides</taxon>
    </lineage>
</organism>
<sequence>MRTEELPTTIPIGADEVGLLGTVLTVWAHPDDETYLAGGLLAALADAGQRAVCVTATRGEAADPGATPGERAALGRTRTEELHRALAGLGVTEHHWLDLPDGRCAEIDPAVPVACLRAVLDEVRPDTVVAFGPDGVTGHPDHRAVAGWVVDALAGWSGRPTLLHPVVLAENVGRDRALDEDFGVYELGRPRVCSMAEVTVHLDLAGPLLDRKVAALAAQASQTAGLVAAVGPDRFREWVRFETLAVPLE</sequence>
<gene>
    <name evidence="2" type="ORF">HNR19_002075</name>
</gene>
<dbReference type="PANTHER" id="PTHR12993">
    <property type="entry name" value="N-ACETYLGLUCOSAMINYL-PHOSPHATIDYLINOSITOL DE-N-ACETYLASE-RELATED"/>
    <property type="match status" value="1"/>
</dbReference>
<dbReference type="Gene3D" id="3.40.50.10320">
    <property type="entry name" value="LmbE-like"/>
    <property type="match status" value="1"/>
</dbReference>
<dbReference type="RefSeq" id="WP_179667870.1">
    <property type="nucleotide sequence ID" value="NZ_JACCFP010000001.1"/>
</dbReference>
<dbReference type="PANTHER" id="PTHR12993:SF11">
    <property type="entry name" value="N-ACETYLGLUCOSAMINYL-PHOSPHATIDYLINOSITOL DE-N-ACETYLASE"/>
    <property type="match status" value="1"/>
</dbReference>
<dbReference type="Proteomes" id="UP000530424">
    <property type="component" value="Unassembled WGS sequence"/>
</dbReference>
<dbReference type="GO" id="GO:0016811">
    <property type="term" value="F:hydrolase activity, acting on carbon-nitrogen (but not peptide) bonds, in linear amides"/>
    <property type="evidence" value="ECO:0007669"/>
    <property type="project" value="TreeGrafter"/>
</dbReference>
<proteinExistence type="predicted"/>
<keyword evidence="1" id="KW-0862">Zinc</keyword>
<protein>
    <submittedName>
        <fullName evidence="2">LmbE family N-acetylglucosaminyl deacetylase</fullName>
    </submittedName>
</protein>